<evidence type="ECO:0000313" key="3">
    <source>
        <dbReference type="Proteomes" id="UP000261032"/>
    </source>
</evidence>
<dbReference type="RefSeq" id="WP_003539427.1">
    <property type="nucleotide sequence ID" value="NZ_AP031443.1"/>
</dbReference>
<dbReference type="EMBL" id="JAQLKE010000018">
    <property type="protein sequence ID" value="MDB7084401.1"/>
    <property type="molecule type" value="Genomic_DNA"/>
</dbReference>
<reference evidence="2 3" key="1">
    <citation type="submission" date="2018-08" db="EMBL/GenBank/DDBJ databases">
        <title>A genome reference for cultivated species of the human gut microbiota.</title>
        <authorList>
            <person name="Zou Y."/>
            <person name="Xue W."/>
            <person name="Luo G."/>
        </authorList>
    </citation>
    <scope>NUCLEOTIDE SEQUENCE [LARGE SCALE GENOMIC DNA]</scope>
    <source>
        <strain evidence="2 3">OM06-4</strain>
    </source>
</reference>
<accession>A0A3E3AG57</accession>
<gene>
    <name evidence="2" type="ORF">DXB93_08995</name>
    <name evidence="1" type="ORF">PM738_11355</name>
</gene>
<evidence type="ECO:0008006" key="4">
    <source>
        <dbReference type="Google" id="ProtNLM"/>
    </source>
</evidence>
<dbReference type="AlphaFoldDB" id="A0A3E3AG57"/>
<reference evidence="1" key="2">
    <citation type="submission" date="2023-01" db="EMBL/GenBank/DDBJ databases">
        <title>Human gut microbiome strain richness.</title>
        <authorList>
            <person name="Chen-Liaw A."/>
        </authorList>
    </citation>
    <scope>NUCLEOTIDE SEQUENCE</scope>
    <source>
        <strain evidence="1">1001217st2_G6_1001217B_191108</strain>
    </source>
</reference>
<evidence type="ECO:0000313" key="2">
    <source>
        <dbReference type="EMBL" id="RGD85086.1"/>
    </source>
</evidence>
<proteinExistence type="predicted"/>
<dbReference type="Proteomes" id="UP000261032">
    <property type="component" value="Unassembled WGS sequence"/>
</dbReference>
<comment type="caution">
    <text evidence="2">The sequence shown here is derived from an EMBL/GenBank/DDBJ whole genome shotgun (WGS) entry which is preliminary data.</text>
</comment>
<dbReference type="Proteomes" id="UP001211987">
    <property type="component" value="Unassembled WGS sequence"/>
</dbReference>
<name>A0A3E3AG57_9FIRM</name>
<dbReference type="EMBL" id="QUSL01000012">
    <property type="protein sequence ID" value="RGD85086.1"/>
    <property type="molecule type" value="Genomic_DNA"/>
</dbReference>
<organism evidence="2 3">
    <name type="scientific">Thomasclavelia ramosa</name>
    <dbReference type="NCBI Taxonomy" id="1547"/>
    <lineage>
        <taxon>Bacteria</taxon>
        <taxon>Bacillati</taxon>
        <taxon>Bacillota</taxon>
        <taxon>Erysipelotrichia</taxon>
        <taxon>Erysipelotrichales</taxon>
        <taxon>Coprobacillaceae</taxon>
        <taxon>Thomasclavelia</taxon>
    </lineage>
</organism>
<protein>
    <recommendedName>
        <fullName evidence="4">ASCH domain-containing protein</fullName>
    </recommendedName>
</protein>
<sequence length="151" mass="17682">MIHLVYLDNKEKVLEKIMSGKKTMIIRGAAGRKIPHSRVFNDEVLYFMEKGTKKITAKARVVNVLNFIKLSEDEINEILLKYQDKLDLTPKQQVRWHKKCLCLVEFTDVEAIKPLDFDHQGNMDDWLILDRIEDVVVGTSIPYNYNNARFK</sequence>
<evidence type="ECO:0000313" key="1">
    <source>
        <dbReference type="EMBL" id="MDB7084401.1"/>
    </source>
</evidence>